<dbReference type="Proteomes" id="UP000292702">
    <property type="component" value="Unassembled WGS sequence"/>
</dbReference>
<dbReference type="AlphaFoldDB" id="A0A4R0R256"/>
<comment type="caution">
    <text evidence="1">The sequence shown here is derived from an EMBL/GenBank/DDBJ whole genome shotgun (WGS) entry which is preliminary data.</text>
</comment>
<name>A0A4R0R256_9APHY</name>
<gene>
    <name evidence="1" type="ORF">EIP91_009039</name>
</gene>
<reference evidence="1 2" key="1">
    <citation type="submission" date="2018-11" db="EMBL/GenBank/DDBJ databases">
        <title>Genome assembly of Steccherinum ochraceum LE-BIN_3174, the white-rot fungus of the Steccherinaceae family (The Residual Polyporoid clade, Polyporales, Basidiomycota).</title>
        <authorList>
            <person name="Fedorova T.V."/>
            <person name="Glazunova O.A."/>
            <person name="Landesman E.O."/>
            <person name="Moiseenko K.V."/>
            <person name="Psurtseva N.V."/>
            <person name="Savinova O.S."/>
            <person name="Shakhova N.V."/>
            <person name="Tyazhelova T.V."/>
            <person name="Vasina D.V."/>
        </authorList>
    </citation>
    <scope>NUCLEOTIDE SEQUENCE [LARGE SCALE GENOMIC DNA]</scope>
    <source>
        <strain evidence="1 2">LE-BIN_3174</strain>
    </source>
</reference>
<keyword evidence="2" id="KW-1185">Reference proteome</keyword>
<evidence type="ECO:0000313" key="2">
    <source>
        <dbReference type="Proteomes" id="UP000292702"/>
    </source>
</evidence>
<proteinExistence type="predicted"/>
<accession>A0A4R0R256</accession>
<evidence type="ECO:0000313" key="1">
    <source>
        <dbReference type="EMBL" id="TCD61102.1"/>
    </source>
</evidence>
<organism evidence="1 2">
    <name type="scientific">Steccherinum ochraceum</name>
    <dbReference type="NCBI Taxonomy" id="92696"/>
    <lineage>
        <taxon>Eukaryota</taxon>
        <taxon>Fungi</taxon>
        <taxon>Dikarya</taxon>
        <taxon>Basidiomycota</taxon>
        <taxon>Agaricomycotina</taxon>
        <taxon>Agaricomycetes</taxon>
        <taxon>Polyporales</taxon>
        <taxon>Steccherinaceae</taxon>
        <taxon>Steccherinum</taxon>
    </lineage>
</organism>
<protein>
    <submittedName>
        <fullName evidence="1">Uncharacterized protein</fullName>
    </submittedName>
</protein>
<dbReference type="EMBL" id="RWJN01000505">
    <property type="protein sequence ID" value="TCD61102.1"/>
    <property type="molecule type" value="Genomic_DNA"/>
</dbReference>
<sequence>MTRDVDSSGNRRVPQLGIINNFTILHKTTTASGLPLHIARTALFHNHVSDPRTPLQFNNLSLAPDISFNLNRLGQHFSSPSESVWPWHCATSRSSQVAGVSLGVYSLPATRLALVTLRWISPPYVTRDTHSSQFCYCTAALPLYCSSRTDHPALHSPSPLSSLALTIFPSSTPPPAPSLYLLDLDTLASPT</sequence>